<accession>A0ABS6J9L1</accession>
<organism evidence="2 3">
    <name type="scientific">Paragemmobacter amnigenus</name>
    <dbReference type="NCBI Taxonomy" id="2852097"/>
    <lineage>
        <taxon>Bacteria</taxon>
        <taxon>Pseudomonadati</taxon>
        <taxon>Pseudomonadota</taxon>
        <taxon>Alphaproteobacteria</taxon>
        <taxon>Rhodobacterales</taxon>
        <taxon>Paracoccaceae</taxon>
        <taxon>Paragemmobacter</taxon>
    </lineage>
</organism>
<dbReference type="Gene3D" id="3.30.1330.40">
    <property type="entry name" value="RutC-like"/>
    <property type="match status" value="1"/>
</dbReference>
<comment type="caution">
    <text evidence="2">The sequence shown here is derived from an EMBL/GenBank/DDBJ whole genome shotgun (WGS) entry which is preliminary data.</text>
</comment>
<protein>
    <submittedName>
        <fullName evidence="2">RidA family protein</fullName>
    </submittedName>
</protein>
<dbReference type="InterPro" id="IPR035959">
    <property type="entry name" value="RutC-like_sf"/>
</dbReference>
<dbReference type="Proteomes" id="UP000731907">
    <property type="component" value="Unassembled WGS sequence"/>
</dbReference>
<dbReference type="RefSeq" id="WP_161764002.1">
    <property type="nucleotide sequence ID" value="NZ_JAAATX020000016.1"/>
</dbReference>
<name>A0ABS6J9L1_9RHOB</name>
<evidence type="ECO:0000256" key="1">
    <source>
        <dbReference type="ARBA" id="ARBA00010552"/>
    </source>
</evidence>
<keyword evidence="3" id="KW-1185">Reference proteome</keyword>
<comment type="similarity">
    <text evidence="1">Belongs to the RutC family.</text>
</comment>
<reference evidence="2 3" key="1">
    <citation type="submission" date="2021-06" db="EMBL/GenBank/DDBJ databases">
        <title>Rhodobacteraceae bacterium strain HSP-20.</title>
        <authorList>
            <person name="Chen W.-M."/>
        </authorList>
    </citation>
    <scope>NUCLEOTIDE SEQUENCE [LARGE SCALE GENOMIC DNA]</scope>
    <source>
        <strain evidence="2 3">HSP-20</strain>
    </source>
</reference>
<dbReference type="InterPro" id="IPR006175">
    <property type="entry name" value="YjgF/YER057c/UK114"/>
</dbReference>
<dbReference type="PANTHER" id="PTHR11803:SF58">
    <property type="entry name" value="PROTEIN HMF1-RELATED"/>
    <property type="match status" value="1"/>
</dbReference>
<sequence length="135" mass="14276">MTFLPLNPPAIPAPLARYSHAVEIPPRSRVLRSSGQLGLRPDGTIPDGTGAQLAVIFHNITVILAEAAMQPRHICHITAWLVDRADLPAYMAARDAFLAGQTVPAASTVLLVAGFSRPEFTVEVEVMATAADGPA</sequence>
<evidence type="ECO:0000313" key="3">
    <source>
        <dbReference type="Proteomes" id="UP000731907"/>
    </source>
</evidence>
<gene>
    <name evidence="2" type="ORF">GU927_019065</name>
</gene>
<dbReference type="PANTHER" id="PTHR11803">
    <property type="entry name" value="2-IMINOBUTANOATE/2-IMINOPROPANOATE DEAMINASE RIDA"/>
    <property type="match status" value="1"/>
</dbReference>
<dbReference type="SUPFAM" id="SSF55298">
    <property type="entry name" value="YjgF-like"/>
    <property type="match status" value="1"/>
</dbReference>
<dbReference type="EMBL" id="JAAATX020000016">
    <property type="protein sequence ID" value="MBU9699946.1"/>
    <property type="molecule type" value="Genomic_DNA"/>
</dbReference>
<evidence type="ECO:0000313" key="2">
    <source>
        <dbReference type="EMBL" id="MBU9699946.1"/>
    </source>
</evidence>
<proteinExistence type="inferred from homology"/>
<dbReference type="Pfam" id="PF01042">
    <property type="entry name" value="Ribonuc_L-PSP"/>
    <property type="match status" value="1"/>
</dbReference>